<feature type="compositionally biased region" description="Polar residues" evidence="4">
    <location>
        <begin position="736"/>
        <end position="757"/>
    </location>
</feature>
<dbReference type="GO" id="GO:0003676">
    <property type="term" value="F:nucleic acid binding"/>
    <property type="evidence" value="ECO:0007669"/>
    <property type="project" value="InterPro"/>
</dbReference>
<dbReference type="InterPro" id="IPR036875">
    <property type="entry name" value="Znf_CCHC_sf"/>
</dbReference>
<sequence length="1434" mass="162188">MLSFTHFFSQSNSPQLDNDDLKQIVADDLEEMDLKWQMAMLTVRARRFLQRTGRNLGANGPTSMGFDMSKVECYNCHRKGRFVRECRSPKDTRRNGAAEEESTNYALMAFTSSCSSSSDNELRDNALVVLRQNLEKAEQEREDLKLKLEKFQTSSKILSQLLASQTNDKTRLGYNTQVFTSSMFDCDEMFTYETDESFPASPICDRYQSGDGYHAVPPPYTGTFMPPKPDLVFHDSPNVNENVYTAFQDDYEAEIQQNSPSFVQPSEQVKTPRSSVKTVKTSIPAANHKTSIPKPKSNGNNRNRKACFVLLTKSKLVLITAAKPVTAIVPKPHVTRLRQAKIVVTKPYSPPRRTINRSSSPKTWKPKCPILDHISHNTSASMTLKRFDTRMHLGDPRNMSYLFDFEELNGGYVSFGGNPKGGKISGKGKIRTGKLDFDDVYFVKELKFYLFSVSQMCDKKNSVLFTDTECIVLSPEFKLLDENQVLLRVPRENNMYNVDLKNIVPFGDLTCLYAKATLDESNLWHRRLGHINFKTMNKLVKANLIRGLPTKVFENNQTCVACKKGKQHRASWIKREFSVPRTPQQNGIAERKNKTLIEAARTMLADSLLPIPFWVEAVNTACYVQNRVLVTKPQNKTPYELLLGRTPSIGFMRPFGYHVTIFNTLDPLGEKPEFEGRKPESEVHVSPSSSAQIKKHDDKTKREAKGKSPVESSTGYRIRVQSLKISLITTLMSAAGPSNTVVSPTHGKSSYVDTSQYPDDPNMPALEDITYSDDEEDVGAEADFTNLETTITVSHIPTTKVHKDHPVTQIIGDLSSATQTRSMTRVAKDQGGLSQINNDDFHTCMFACFLSQEEPKRVHQALKDPSWIEAMQEELLQFKMQQVWVLVHLPNGKRAIGHTQEEGIDYEEVFAPVVRIEAIRMFLAYVSFMGFMVYQMDVKSAFLYGTIEEEVAQSSMKSLKRNFHVTNILSAGYITTPQMVLNSPCPTHIKNWLVQIKRSLVNNVTRLQALVDKKKVIITEATIRDALRLDDAESIDFLPNEAQVGDLSSHPIKYSSPALTQKVFANIRMVGKGFSGVDTPLFEGMIVAQQVDDIADEGVASVAVDDVPERIIADIDADEDVTLKDVAAVVKDVDDVNKDTEIEESADVQGRQAESQAQIYQIDLEHADKVLSMHDDEIEPAELQEVVEVVTTAKLMTKVVTAASAIITAATTLVTAATITAAPNAARRRKRVQAQIEQDEAYARELEAELNKNINWDDVIDQVQRKEKEDNAMMRNMAGFKMDYFKGMSYDDIRPIFEKYFNSNVDFLEKTKEQMEEEDGRALKRASESQAEKAAKKQKLDKEVVELKKHLQIMPNDEDDVYTEATPLARKVPVVDYEIYTENNKPYYKIIRADGSPQLFLSFLSILRNFDREDLRCYRNWLKKDLHFLSPRTS</sequence>
<dbReference type="GO" id="GO:0015074">
    <property type="term" value="P:DNA integration"/>
    <property type="evidence" value="ECO:0007669"/>
    <property type="project" value="InterPro"/>
</dbReference>
<feature type="compositionally biased region" description="Basic and acidic residues" evidence="4">
    <location>
        <begin position="694"/>
        <end position="708"/>
    </location>
</feature>
<feature type="domain" description="Integrase catalytic" evidence="5">
    <location>
        <begin position="486"/>
        <end position="646"/>
    </location>
</feature>
<dbReference type="InterPro" id="IPR036397">
    <property type="entry name" value="RNaseH_sf"/>
</dbReference>
<evidence type="ECO:0000256" key="1">
    <source>
        <dbReference type="ARBA" id="ARBA00022723"/>
    </source>
</evidence>
<evidence type="ECO:0000256" key="2">
    <source>
        <dbReference type="ARBA" id="ARBA00022801"/>
    </source>
</evidence>
<evidence type="ECO:0000256" key="3">
    <source>
        <dbReference type="SAM" id="Coils"/>
    </source>
</evidence>
<evidence type="ECO:0000256" key="4">
    <source>
        <dbReference type="SAM" id="MobiDB-lite"/>
    </source>
</evidence>
<reference evidence="6" key="1">
    <citation type="journal article" date="2019" name="Sci. Rep.">
        <title>Draft genome of Tanacetum cinerariifolium, the natural source of mosquito coil.</title>
        <authorList>
            <person name="Yamashiro T."/>
            <person name="Shiraishi A."/>
            <person name="Satake H."/>
            <person name="Nakayama K."/>
        </authorList>
    </citation>
    <scope>NUCLEOTIDE SEQUENCE</scope>
</reference>
<dbReference type="InterPro" id="IPR039537">
    <property type="entry name" value="Retrotran_Ty1/copia-like"/>
</dbReference>
<keyword evidence="1" id="KW-0479">Metal-binding</keyword>
<dbReference type="SUPFAM" id="SSF57756">
    <property type="entry name" value="Retrovirus zinc finger-like domains"/>
    <property type="match status" value="1"/>
</dbReference>
<proteinExistence type="predicted"/>
<feature type="coiled-coil region" evidence="3">
    <location>
        <begin position="120"/>
        <end position="154"/>
    </location>
</feature>
<dbReference type="SUPFAM" id="SSF53098">
    <property type="entry name" value="Ribonuclease H-like"/>
    <property type="match status" value="1"/>
</dbReference>
<dbReference type="PANTHER" id="PTHR42648:SF32">
    <property type="entry name" value="RIBONUCLEASE H-LIKE DOMAIN, GAG-PRE-INTEGRASE DOMAIN PROTEIN-RELATED"/>
    <property type="match status" value="1"/>
</dbReference>
<dbReference type="PROSITE" id="PS50994">
    <property type="entry name" value="INTEGRASE"/>
    <property type="match status" value="1"/>
</dbReference>
<name>A0A6L2NT20_TANCI</name>
<protein>
    <submittedName>
        <fullName evidence="6">Ribonuclease H-like domain-containing protein</fullName>
    </submittedName>
</protein>
<evidence type="ECO:0000313" key="6">
    <source>
        <dbReference type="EMBL" id="GEU88767.1"/>
    </source>
</evidence>
<feature type="region of interest" description="Disordered" evidence="4">
    <location>
        <begin position="736"/>
        <end position="767"/>
    </location>
</feature>
<feature type="compositionally biased region" description="Basic and acidic residues" evidence="4">
    <location>
        <begin position="670"/>
        <end position="683"/>
    </location>
</feature>
<gene>
    <name evidence="6" type="ORF">Tci_060745</name>
</gene>
<dbReference type="InterPro" id="IPR001584">
    <property type="entry name" value="Integrase_cat-core"/>
</dbReference>
<dbReference type="InterPro" id="IPR012337">
    <property type="entry name" value="RNaseH-like_sf"/>
</dbReference>
<keyword evidence="3" id="KW-0175">Coiled coil</keyword>
<dbReference type="Pfam" id="PF13976">
    <property type="entry name" value="gag_pre-integrs"/>
    <property type="match status" value="1"/>
</dbReference>
<evidence type="ECO:0000259" key="5">
    <source>
        <dbReference type="PROSITE" id="PS50994"/>
    </source>
</evidence>
<dbReference type="InterPro" id="IPR013103">
    <property type="entry name" value="RVT_2"/>
</dbReference>
<dbReference type="Gene3D" id="3.30.420.10">
    <property type="entry name" value="Ribonuclease H-like superfamily/Ribonuclease H"/>
    <property type="match status" value="1"/>
</dbReference>
<keyword evidence="2" id="KW-0378">Hydrolase</keyword>
<dbReference type="Pfam" id="PF07727">
    <property type="entry name" value="RVT_2"/>
    <property type="match status" value="1"/>
</dbReference>
<dbReference type="PANTHER" id="PTHR42648">
    <property type="entry name" value="TRANSPOSASE, PUTATIVE-RELATED"/>
    <property type="match status" value="1"/>
</dbReference>
<accession>A0A6L2NT20</accession>
<organism evidence="6">
    <name type="scientific">Tanacetum cinerariifolium</name>
    <name type="common">Dalmatian daisy</name>
    <name type="synonym">Chrysanthemum cinerariifolium</name>
    <dbReference type="NCBI Taxonomy" id="118510"/>
    <lineage>
        <taxon>Eukaryota</taxon>
        <taxon>Viridiplantae</taxon>
        <taxon>Streptophyta</taxon>
        <taxon>Embryophyta</taxon>
        <taxon>Tracheophyta</taxon>
        <taxon>Spermatophyta</taxon>
        <taxon>Magnoliopsida</taxon>
        <taxon>eudicotyledons</taxon>
        <taxon>Gunneridae</taxon>
        <taxon>Pentapetalae</taxon>
        <taxon>asterids</taxon>
        <taxon>campanulids</taxon>
        <taxon>Asterales</taxon>
        <taxon>Asteraceae</taxon>
        <taxon>Asteroideae</taxon>
        <taxon>Anthemideae</taxon>
        <taxon>Anthemidinae</taxon>
        <taxon>Tanacetum</taxon>
    </lineage>
</organism>
<dbReference type="GO" id="GO:0016787">
    <property type="term" value="F:hydrolase activity"/>
    <property type="evidence" value="ECO:0007669"/>
    <property type="project" value="UniProtKB-KW"/>
</dbReference>
<dbReference type="GO" id="GO:0008270">
    <property type="term" value="F:zinc ion binding"/>
    <property type="evidence" value="ECO:0007669"/>
    <property type="project" value="InterPro"/>
</dbReference>
<dbReference type="InterPro" id="IPR025724">
    <property type="entry name" value="GAG-pre-integrase_dom"/>
</dbReference>
<comment type="caution">
    <text evidence="6">The sequence shown here is derived from an EMBL/GenBank/DDBJ whole genome shotgun (WGS) entry which is preliminary data.</text>
</comment>
<dbReference type="EMBL" id="BKCJ010009820">
    <property type="protein sequence ID" value="GEU88767.1"/>
    <property type="molecule type" value="Genomic_DNA"/>
</dbReference>
<feature type="region of interest" description="Disordered" evidence="4">
    <location>
        <begin position="670"/>
        <end position="713"/>
    </location>
</feature>